<accession>A0A5C7SS30</accession>
<dbReference type="CDD" id="cd00371">
    <property type="entry name" value="HMA"/>
    <property type="match status" value="1"/>
</dbReference>
<dbReference type="Proteomes" id="UP000321192">
    <property type="component" value="Unassembled WGS sequence"/>
</dbReference>
<feature type="domain" description="HMA" evidence="2">
    <location>
        <begin position="1"/>
        <end position="64"/>
    </location>
</feature>
<sequence length="86" mass="9003">MLTFRVDDMTCGHCASSITKAIRAVDNGARVEVNLQQHLVLVEPTEADAQELSDAMTEAGYTPVALHAAAATAEPKKAGSCCGCCH</sequence>
<dbReference type="PROSITE" id="PS01047">
    <property type="entry name" value="HMA_1"/>
    <property type="match status" value="1"/>
</dbReference>
<protein>
    <submittedName>
        <fullName evidence="3">Copper chaperone</fullName>
    </submittedName>
</protein>
<dbReference type="InterPro" id="IPR006121">
    <property type="entry name" value="HMA_dom"/>
</dbReference>
<dbReference type="RefSeq" id="WP_276657910.1">
    <property type="nucleotide sequence ID" value="NZ_SSFD01000103.1"/>
</dbReference>
<dbReference type="InterPro" id="IPR017969">
    <property type="entry name" value="Heavy-metal-associated_CS"/>
</dbReference>
<evidence type="ECO:0000313" key="3">
    <source>
        <dbReference type="EMBL" id="TXH86674.1"/>
    </source>
</evidence>
<evidence type="ECO:0000259" key="2">
    <source>
        <dbReference type="PROSITE" id="PS50846"/>
    </source>
</evidence>
<comment type="caution">
    <text evidence="3">The sequence shown here is derived from an EMBL/GenBank/DDBJ whole genome shotgun (WGS) entry which is preliminary data.</text>
</comment>
<evidence type="ECO:0000256" key="1">
    <source>
        <dbReference type="ARBA" id="ARBA00022723"/>
    </source>
</evidence>
<dbReference type="EMBL" id="SSFD01000103">
    <property type="protein sequence ID" value="TXH86674.1"/>
    <property type="molecule type" value="Genomic_DNA"/>
</dbReference>
<dbReference type="SUPFAM" id="SSF55008">
    <property type="entry name" value="HMA, heavy metal-associated domain"/>
    <property type="match status" value="1"/>
</dbReference>
<dbReference type="Pfam" id="PF00403">
    <property type="entry name" value="HMA"/>
    <property type="match status" value="1"/>
</dbReference>
<organism evidence="3 4">
    <name type="scientific">Thauera aminoaromatica</name>
    <dbReference type="NCBI Taxonomy" id="164330"/>
    <lineage>
        <taxon>Bacteria</taxon>
        <taxon>Pseudomonadati</taxon>
        <taxon>Pseudomonadota</taxon>
        <taxon>Betaproteobacteria</taxon>
        <taxon>Rhodocyclales</taxon>
        <taxon>Zoogloeaceae</taxon>
        <taxon>Thauera</taxon>
    </lineage>
</organism>
<dbReference type="PROSITE" id="PS50846">
    <property type="entry name" value="HMA_2"/>
    <property type="match status" value="1"/>
</dbReference>
<evidence type="ECO:0000313" key="4">
    <source>
        <dbReference type="Proteomes" id="UP000321192"/>
    </source>
</evidence>
<dbReference type="Gene3D" id="3.30.70.100">
    <property type="match status" value="1"/>
</dbReference>
<dbReference type="GO" id="GO:0046872">
    <property type="term" value="F:metal ion binding"/>
    <property type="evidence" value="ECO:0007669"/>
    <property type="project" value="UniProtKB-KW"/>
</dbReference>
<gene>
    <name evidence="3" type="ORF">E6Q80_07220</name>
</gene>
<name>A0A5C7SS30_THASP</name>
<proteinExistence type="predicted"/>
<dbReference type="AlphaFoldDB" id="A0A5C7SS30"/>
<keyword evidence="1" id="KW-0479">Metal-binding</keyword>
<reference evidence="3 4" key="1">
    <citation type="submission" date="2018-09" db="EMBL/GenBank/DDBJ databases">
        <title>Metagenome Assembled Genomes from an Advanced Water Purification Facility.</title>
        <authorList>
            <person name="Stamps B.W."/>
            <person name="Spear J.R."/>
        </authorList>
    </citation>
    <scope>NUCLEOTIDE SEQUENCE [LARGE SCALE GENOMIC DNA]</scope>
    <source>
        <strain evidence="3">Bin_27_1</strain>
    </source>
</reference>
<dbReference type="InterPro" id="IPR036163">
    <property type="entry name" value="HMA_dom_sf"/>
</dbReference>